<protein>
    <submittedName>
        <fullName evidence="8">Tetratricopeptide repeat protein</fullName>
    </submittedName>
</protein>
<dbReference type="PRINTS" id="PR00364">
    <property type="entry name" value="DISEASERSIST"/>
</dbReference>
<dbReference type="Pfam" id="PF03704">
    <property type="entry name" value="BTAD"/>
    <property type="match status" value="1"/>
</dbReference>
<dbReference type="SUPFAM" id="SSF52540">
    <property type="entry name" value="P-loop containing nucleoside triphosphate hydrolases"/>
    <property type="match status" value="1"/>
</dbReference>
<dbReference type="InterPro" id="IPR001867">
    <property type="entry name" value="OmpR/PhoB-type_DNA-bd"/>
</dbReference>
<evidence type="ECO:0000256" key="3">
    <source>
        <dbReference type="ARBA" id="ARBA00023125"/>
    </source>
</evidence>
<keyword evidence="5" id="KW-0802">TPR repeat</keyword>
<dbReference type="CDD" id="cd15831">
    <property type="entry name" value="BTAD"/>
    <property type="match status" value="1"/>
</dbReference>
<feature type="domain" description="Bacterial transcriptional activator" evidence="7">
    <location>
        <begin position="102"/>
        <end position="246"/>
    </location>
</feature>
<dbReference type="SMART" id="SM00862">
    <property type="entry name" value="Trans_reg_C"/>
    <property type="match status" value="1"/>
</dbReference>
<dbReference type="InterPro" id="IPR005158">
    <property type="entry name" value="BTAD"/>
</dbReference>
<keyword evidence="9" id="KW-1185">Reference proteome</keyword>
<accession>A0ABW1NVI5</accession>
<comment type="similarity">
    <text evidence="1">Belongs to the AfsR/DnrI/RedD regulatory family.</text>
</comment>
<evidence type="ECO:0000256" key="5">
    <source>
        <dbReference type="PROSITE-ProRule" id="PRU00339"/>
    </source>
</evidence>
<dbReference type="InterPro" id="IPR036388">
    <property type="entry name" value="WH-like_DNA-bd_sf"/>
</dbReference>
<sequence length="1017" mass="112334">MEFRLLGPGVGVTLSVDGREYSLGSPIQQFILALLLLEPGRSIAAEAMVDRVWGHWPPPKARGNLSIYISRLRGILRTAVGEAAVIRTHGSTYALEVDSKVVDLSRFRLLKTQATAVAESGDPELAIRLLREAEGVWPGDALAGLPGDWARRMAETLARERAGAVRLRIDLELRLGRHAEVLDELYRLVAVSPVDEVFAAQLMTALYRSDRRGEALRLYLRVHRQLWEENGTGPGDGLRGLHKRILRGDPGLAVTPVYRRGDTEPQPDTLLCDNPDFTGRRPEMDAVRAMRDERQSNLVIALQGRPGVGKTALAVHIAHRFRAGYPDACLYLDLRAHAPALPPLTTAAALHQLLRQLDIPPQRIPSSLDERAAMWRAESAYRRAIVILDDVVGPEQIGPLLGGQSAGLMLITSRAPFDAVPGVRCLTLEAMPGEEAAELAARLMGPGAGPGDVRRVVRHSGGVPLMITLLAGGVATPGPEPGAEVLDAGLDLGAEEELAFRRLGLHPCKEVTVDVAAALCDVPPDRAHALIEALVAHRLLQETGAGRYRFHDLVRGHAHDRARAEDSPGDIRRAVTRLLDHYLCRTRKAADAIRRADAPGPGLHGSGDPAVAGYRKWMTEEWETVLSLAQYAAEHEWRSHCVELTRAMTEFLDTEGHWEEAAAAHGLAVHVCRETGDRAGVAQASLDLGFVRFRTGRHAEALTHTREALALCQSLGDRRAEARCLDQIGFVLWASAEYREALGYLEEARAIHHAVGDVKGEADALGHGGIVYWHLGRYRDSLDRLSRALELYRRIGDRRAEAKALNNMGDVYKRRGLHRDAVRLYQESMTIFEQIAGRQNHAILHNNLGDVHQYKGRYGDALDCYRKAMTTLQEMGDRRNQADILNSIGKTYLDMNLAGESVIHFEKARGLAAVIRDSYQDLRAQMGIGDVHYMSGRHLEALGVYQQAKAMAQTIEDPYQLAQLYVRMAMTQEYLEGKEAARICWRQAHLLFDELDLPEAEDIDLRLRGLDDEPPGL</sequence>
<dbReference type="Gene3D" id="1.10.10.10">
    <property type="entry name" value="Winged helix-like DNA-binding domain superfamily/Winged helix DNA-binding domain"/>
    <property type="match status" value="1"/>
</dbReference>
<dbReference type="InterPro" id="IPR019734">
    <property type="entry name" value="TPR_rpt"/>
</dbReference>
<feature type="repeat" description="TPR" evidence="5">
    <location>
        <begin position="802"/>
        <end position="835"/>
    </location>
</feature>
<name>A0ABW1NVI5_9ACTN</name>
<dbReference type="Proteomes" id="UP001596137">
    <property type="component" value="Unassembled WGS sequence"/>
</dbReference>
<evidence type="ECO:0000256" key="2">
    <source>
        <dbReference type="ARBA" id="ARBA00023015"/>
    </source>
</evidence>
<gene>
    <name evidence="8" type="ORF">ACFP1K_36490</name>
</gene>
<dbReference type="PANTHER" id="PTHR35807">
    <property type="entry name" value="TRANSCRIPTIONAL REGULATOR REDD-RELATED"/>
    <property type="match status" value="1"/>
</dbReference>
<dbReference type="PROSITE" id="PS50005">
    <property type="entry name" value="TPR"/>
    <property type="match status" value="2"/>
</dbReference>
<feature type="domain" description="OmpR/PhoB-type" evidence="6">
    <location>
        <begin position="18"/>
        <end position="95"/>
    </location>
</feature>
<organism evidence="8 9">
    <name type="scientific">Sphaerisporangium aureirubrum</name>
    <dbReference type="NCBI Taxonomy" id="1544736"/>
    <lineage>
        <taxon>Bacteria</taxon>
        <taxon>Bacillati</taxon>
        <taxon>Actinomycetota</taxon>
        <taxon>Actinomycetes</taxon>
        <taxon>Streptosporangiales</taxon>
        <taxon>Streptosporangiaceae</taxon>
        <taxon>Sphaerisporangium</taxon>
    </lineage>
</organism>
<dbReference type="PANTHER" id="PTHR35807:SF1">
    <property type="entry name" value="TRANSCRIPTIONAL REGULATOR REDD"/>
    <property type="match status" value="1"/>
</dbReference>
<dbReference type="InterPro" id="IPR011990">
    <property type="entry name" value="TPR-like_helical_dom_sf"/>
</dbReference>
<proteinExistence type="inferred from homology"/>
<dbReference type="SUPFAM" id="SSF48452">
    <property type="entry name" value="TPR-like"/>
    <property type="match status" value="3"/>
</dbReference>
<keyword evidence="3" id="KW-0238">DNA-binding</keyword>
<dbReference type="Gene3D" id="1.25.40.10">
    <property type="entry name" value="Tetratricopeptide repeat domain"/>
    <property type="match status" value="3"/>
</dbReference>
<keyword evidence="2" id="KW-0805">Transcription regulation</keyword>
<evidence type="ECO:0000313" key="8">
    <source>
        <dbReference type="EMBL" id="MFC6086717.1"/>
    </source>
</evidence>
<evidence type="ECO:0000256" key="1">
    <source>
        <dbReference type="ARBA" id="ARBA00005820"/>
    </source>
</evidence>
<dbReference type="RefSeq" id="WP_380762171.1">
    <property type="nucleotide sequence ID" value="NZ_JBHSRF010000097.1"/>
</dbReference>
<reference evidence="9" key="1">
    <citation type="journal article" date="2019" name="Int. J. Syst. Evol. Microbiol.">
        <title>The Global Catalogue of Microorganisms (GCM) 10K type strain sequencing project: providing services to taxonomists for standard genome sequencing and annotation.</title>
        <authorList>
            <consortium name="The Broad Institute Genomics Platform"/>
            <consortium name="The Broad Institute Genome Sequencing Center for Infectious Disease"/>
            <person name="Wu L."/>
            <person name="Ma J."/>
        </authorList>
    </citation>
    <scope>NUCLEOTIDE SEQUENCE [LARGE SCALE GENOMIC DNA]</scope>
    <source>
        <strain evidence="9">JCM 30346</strain>
    </source>
</reference>
<dbReference type="SMART" id="SM01043">
    <property type="entry name" value="BTAD"/>
    <property type="match status" value="1"/>
</dbReference>
<evidence type="ECO:0000259" key="7">
    <source>
        <dbReference type="SMART" id="SM01043"/>
    </source>
</evidence>
<dbReference type="Gene3D" id="3.40.50.300">
    <property type="entry name" value="P-loop containing nucleotide triphosphate hydrolases"/>
    <property type="match status" value="1"/>
</dbReference>
<evidence type="ECO:0000256" key="4">
    <source>
        <dbReference type="ARBA" id="ARBA00023163"/>
    </source>
</evidence>
<dbReference type="SMART" id="SM00028">
    <property type="entry name" value="TPR"/>
    <property type="match status" value="9"/>
</dbReference>
<dbReference type="EMBL" id="JBHSRF010000097">
    <property type="protein sequence ID" value="MFC6086717.1"/>
    <property type="molecule type" value="Genomic_DNA"/>
</dbReference>
<feature type="repeat" description="TPR" evidence="5">
    <location>
        <begin position="842"/>
        <end position="875"/>
    </location>
</feature>
<dbReference type="Pfam" id="PF13424">
    <property type="entry name" value="TPR_12"/>
    <property type="match status" value="3"/>
</dbReference>
<comment type="caution">
    <text evidence="8">The sequence shown here is derived from an EMBL/GenBank/DDBJ whole genome shotgun (WGS) entry which is preliminary data.</text>
</comment>
<dbReference type="InterPro" id="IPR051677">
    <property type="entry name" value="AfsR-DnrI-RedD_regulator"/>
</dbReference>
<evidence type="ECO:0000313" key="9">
    <source>
        <dbReference type="Proteomes" id="UP001596137"/>
    </source>
</evidence>
<keyword evidence="4" id="KW-0804">Transcription</keyword>
<dbReference type="InterPro" id="IPR027417">
    <property type="entry name" value="P-loop_NTPase"/>
</dbReference>
<evidence type="ECO:0000259" key="6">
    <source>
        <dbReference type="SMART" id="SM00862"/>
    </source>
</evidence>
<dbReference type="SUPFAM" id="SSF46894">
    <property type="entry name" value="C-terminal effector domain of the bipartite response regulators"/>
    <property type="match status" value="1"/>
</dbReference>
<dbReference type="InterPro" id="IPR016032">
    <property type="entry name" value="Sig_transdc_resp-reg_C-effctor"/>
</dbReference>